<evidence type="ECO:0000256" key="1">
    <source>
        <dbReference type="SAM" id="MobiDB-lite"/>
    </source>
</evidence>
<name>A0A0H5SI95_HERHM</name>
<sequence>MNKFNDSRATPKKRTKEDNDNYTDINKENDSKQKNTSEIIQPNPPSATPSYPDEMPSRDVRTEI</sequence>
<feature type="compositionally biased region" description="Basic and acidic residues" evidence="1">
    <location>
        <begin position="55"/>
        <end position="64"/>
    </location>
</feature>
<proteinExistence type="predicted"/>
<feature type="region of interest" description="Disordered" evidence="1">
    <location>
        <begin position="1"/>
        <end position="64"/>
    </location>
</feature>
<organism evidence="2 3">
    <name type="scientific">Herbinix hemicellulosilytica</name>
    <dbReference type="NCBI Taxonomy" id="1564487"/>
    <lineage>
        <taxon>Bacteria</taxon>
        <taxon>Bacillati</taxon>
        <taxon>Bacillota</taxon>
        <taxon>Clostridia</taxon>
        <taxon>Lachnospirales</taxon>
        <taxon>Lachnospiraceae</taxon>
        <taxon>Herbinix</taxon>
    </lineage>
</organism>
<dbReference type="AlphaFoldDB" id="A0A0H5SI95"/>
<feature type="compositionally biased region" description="Basic and acidic residues" evidence="1">
    <location>
        <begin position="15"/>
        <end position="35"/>
    </location>
</feature>
<dbReference type="RefSeq" id="WP_103202926.1">
    <property type="nucleotide sequence ID" value="NZ_CVTD020000017.1"/>
</dbReference>
<dbReference type="Proteomes" id="UP000236497">
    <property type="component" value="Unassembled WGS sequence"/>
</dbReference>
<gene>
    <name evidence="2" type="ORF">HHT355_1614</name>
</gene>
<protein>
    <submittedName>
        <fullName evidence="2">Uncharacterized protein</fullName>
    </submittedName>
</protein>
<evidence type="ECO:0000313" key="3">
    <source>
        <dbReference type="Proteomes" id="UP000236497"/>
    </source>
</evidence>
<dbReference type="EMBL" id="CVTD020000017">
    <property type="protein sequence ID" value="CRZ34815.1"/>
    <property type="molecule type" value="Genomic_DNA"/>
</dbReference>
<accession>A0A0H5SI95</accession>
<keyword evidence="3" id="KW-1185">Reference proteome</keyword>
<evidence type="ECO:0000313" key="2">
    <source>
        <dbReference type="EMBL" id="CRZ34815.1"/>
    </source>
</evidence>
<reference evidence="2 3" key="1">
    <citation type="submission" date="2015-06" db="EMBL/GenBank/DDBJ databases">
        <authorList>
            <person name="Wibberg Daniel"/>
        </authorList>
    </citation>
    <scope>NUCLEOTIDE SEQUENCE [LARGE SCALE GENOMIC DNA]</scope>
    <source>
        <strain evidence="2 3">T3/55T</strain>
    </source>
</reference>